<dbReference type="PANTHER" id="PTHR36251">
    <property type="entry name" value="FELS-1 PROPHAGE HOST SPECIFICITY PROTEIN-RELATED"/>
    <property type="match status" value="1"/>
</dbReference>
<organism evidence="3 4">
    <name type="scientific">Methylorubrum extorquens</name>
    <name type="common">Methylobacterium dichloromethanicum</name>
    <name type="synonym">Methylobacterium extorquens</name>
    <dbReference type="NCBI Taxonomy" id="408"/>
    <lineage>
        <taxon>Bacteria</taxon>
        <taxon>Pseudomonadati</taxon>
        <taxon>Pseudomonadota</taxon>
        <taxon>Alphaproteobacteria</taxon>
        <taxon>Hyphomicrobiales</taxon>
        <taxon>Methylobacteriaceae</taxon>
        <taxon>Methylorubrum</taxon>
    </lineage>
</organism>
<gene>
    <name evidence="3" type="ORF">TK0001_1841</name>
</gene>
<dbReference type="EMBL" id="LT962688">
    <property type="protein sequence ID" value="SOR28443.1"/>
    <property type="molecule type" value="Genomic_DNA"/>
</dbReference>
<evidence type="ECO:0008006" key="5">
    <source>
        <dbReference type="Google" id="ProtNLM"/>
    </source>
</evidence>
<accession>A0A2N9AMD5</accession>
<keyword evidence="2" id="KW-1133">Transmembrane helix</keyword>
<proteinExistence type="predicted"/>
<evidence type="ECO:0000256" key="1">
    <source>
        <dbReference type="SAM" id="Coils"/>
    </source>
</evidence>
<evidence type="ECO:0000313" key="3">
    <source>
        <dbReference type="EMBL" id="SOR28443.1"/>
    </source>
</evidence>
<reference evidence="4" key="1">
    <citation type="submission" date="2017-10" db="EMBL/GenBank/DDBJ databases">
        <authorList>
            <person name="Regsiter A."/>
            <person name="William W."/>
        </authorList>
    </citation>
    <scope>NUCLEOTIDE SEQUENCE [LARGE SCALE GENOMIC DNA]</scope>
</reference>
<dbReference type="PANTHER" id="PTHR36251:SF2">
    <property type="entry name" value="GIFSY-2 PROPHAGE HOST SPECIFICITY PROTEIN J, PHAGE LAMBDA"/>
    <property type="match status" value="1"/>
</dbReference>
<sequence>MTLVVTANIAGQTRGEPVRLPDRRRRRLSTIIARHKPPAGRRFIVSVHRKGETFLRPTDGSVRLRARWSRTLVGPDDVVLMTEVPLGRGIASIGLAIASIALIAVAPYAAPALAGVLGGAVSVGAVQAGLVIGGVALGYAAQASAAAKKKTERSLFSVTGGGNVPKPGARKPLLYGRCWSTPPLSQKDFITYDGDTMVLTKRMTLGIGRFQIHAVHVGEAVFWTEGGGIQAPFTSTDGTFGTQIEFLYGQPSAIAPGDVISSPSVGGQEMPRPNGNPEWTPWFRLTPQGVTADAAQMSWTYPAIYRVSSQGRQAPTVAGVIFQAREINPNTGEVIGPEFVLHNSSEGVTALTTTPLRRSAYVRLPKNGAFQVRAQNAWPEAVGFEQKNAASWDEMAAIKDDVRVRPNTTEIVMRVRAGKGLTVTAFSEIWVDATRILSVWNGSAWVEQAERKAVWAFADLVRSQHGLALPNGFDADKAIYYHHLLDANDTFDGALPEVSSFWEAASEVLLPLRADPVKVGPVHSFVRDESRGEPRHILSRRQIVRDSGGATFKTKVEGGDVIVEFDRDGDPRRPDEVRFHYGPATRTPKRYRVNGIRDGLHALKHATWLAAVAVFRGAERRITTEWDGRLVFPGDHVLSDLWYLKGKRTFGVASAAGNMLTLDVTANVPAEWGYGSIRTREGREWGILRMRGVGARGLELRPEDVTALEARVHQTPNGPIRLRLADVLARDTQGPTTIVIGDLVELQETYVARSAVPSDADHVQIEMVADDARVWQLLDEQVIAPAPVNADGLAEPLIPQISVLHARCERIETGIEVVWGVSVTRGARNYEADISYDSGGTWEPLSPYGPASSGRAQMRQSDKPVTVRARAFGRTGLPGDYVDTTFTTVAPIVQGSLVDVSTIPPIPYEKLGQDAQERIVAAQAAADAAQEAADAASQEAASALASAYGRLDDLRRALAADPSVRIGFVDAVMGNVRKDISLLTEATFRLLSDVATLRDNQAAAGIEILPDEGRVRIAAVAKLEAETGERLTSLAVTVNSLKGQIELYGSVQGKDVSGLVTDINAVRVRLDAVAATVSTLATSAQFDALGARVGTAEQTITAQGAAIEQRATLATVDAQGALLTTAMTRISAAEGSIRNVVTAAGTSAVDLPLMVGTLAQMLEYLGEQTGGLYEHVARAETATSANFDEAGRAVAEVSTRLLAFQGDTAAQFVDVTRAIAGNGEALVQSQTLLSAQIGKVAADVTSEIQVRAAADAAQTTRIAGAVSRIGTAEARLVTEEQTRASETSALSSRLTSVTSRVGSSEAAITTLGQAITDNFSSAASQFQGISVRFDNVEGKVASSEANIQTLFTSYAAGDAANAQAINVLRADVNTHVGNLNAFNVETRQVIVNGDSAQATRTDQLVAQTNGDRAYFLSENSARFNQTEGVARALNALVVQTNSDRGYFLNEQTARINQDGVFAGQIQDVFARTDAGTAAGRIKFEAVSAPAGVAVRFSIQLSTERNGFHRNSGLFMDILGDGSSRILFDANLIAFTANGGTTYPFRFTGAETYIDTLRLGPGNFLPNSISQSNSGYDPNASSIQFGITTRPGSAVVIFAEFYGEPQSVRPLGSEGVLRIARDGTPLRDKGVAYYVTPTGSVPSLQTLATESKYTDRPPPGDHVYTISVTNGQRGLAYTYLEITGS</sequence>
<evidence type="ECO:0000313" key="4">
    <source>
        <dbReference type="Proteomes" id="UP000233769"/>
    </source>
</evidence>
<keyword evidence="2" id="KW-0812">Transmembrane</keyword>
<evidence type="ECO:0000256" key="2">
    <source>
        <dbReference type="SAM" id="Phobius"/>
    </source>
</evidence>
<feature type="coiled-coil region" evidence="1">
    <location>
        <begin position="912"/>
        <end position="939"/>
    </location>
</feature>
<keyword evidence="1" id="KW-0175">Coiled coil</keyword>
<protein>
    <recommendedName>
        <fullName evidence="5">DUF1983 domain-containing protein</fullName>
    </recommendedName>
</protein>
<keyword evidence="2" id="KW-0472">Membrane</keyword>
<dbReference type="InterPro" id="IPR053171">
    <property type="entry name" value="Viral_Tip_Attach_Protein"/>
</dbReference>
<dbReference type="NCBIfam" id="NF040662">
    <property type="entry name" value="attach_TipJ_rel"/>
    <property type="match status" value="1"/>
</dbReference>
<feature type="transmembrane region" description="Helical" evidence="2">
    <location>
        <begin position="90"/>
        <end position="110"/>
    </location>
</feature>
<name>A0A2N9AMD5_METEX</name>
<feature type="transmembrane region" description="Helical" evidence="2">
    <location>
        <begin position="116"/>
        <end position="140"/>
    </location>
</feature>
<dbReference type="Proteomes" id="UP000233769">
    <property type="component" value="Chromosome tk0001"/>
</dbReference>